<comment type="caution">
    <text evidence="11">The sequence shown here is derived from an EMBL/GenBank/DDBJ whole genome shotgun (WGS) entry which is preliminary data.</text>
</comment>
<dbReference type="PANTHER" id="PTHR13771:SF9">
    <property type="entry name" value="INTERCELLULAR ADHESION MOLECULE 5"/>
    <property type="match status" value="1"/>
</dbReference>
<keyword evidence="12" id="KW-1185">Reference proteome</keyword>
<dbReference type="InterPro" id="IPR047012">
    <property type="entry name" value="ICAM_VCAM"/>
</dbReference>
<evidence type="ECO:0000256" key="2">
    <source>
        <dbReference type="ARBA" id="ARBA00022692"/>
    </source>
</evidence>
<organism evidence="11 12">
    <name type="scientific">Cochlearius cochlearius</name>
    <name type="common">Boat-billed heron</name>
    <dbReference type="NCBI Taxonomy" id="110676"/>
    <lineage>
        <taxon>Eukaryota</taxon>
        <taxon>Metazoa</taxon>
        <taxon>Chordata</taxon>
        <taxon>Craniata</taxon>
        <taxon>Vertebrata</taxon>
        <taxon>Euteleostomi</taxon>
        <taxon>Archelosauria</taxon>
        <taxon>Archosauria</taxon>
        <taxon>Dinosauria</taxon>
        <taxon>Saurischia</taxon>
        <taxon>Theropoda</taxon>
        <taxon>Coelurosauria</taxon>
        <taxon>Aves</taxon>
        <taxon>Neognathae</taxon>
        <taxon>Neoaves</taxon>
        <taxon>Aequornithes</taxon>
        <taxon>Pelecaniformes</taxon>
        <taxon>Ardeidae</taxon>
        <taxon>Cochlearius</taxon>
    </lineage>
</organism>
<keyword evidence="6" id="KW-1133">Transmembrane helix</keyword>
<feature type="non-terminal residue" evidence="11">
    <location>
        <position position="107"/>
    </location>
</feature>
<dbReference type="InterPro" id="IPR013783">
    <property type="entry name" value="Ig-like_fold"/>
</dbReference>
<feature type="non-terminal residue" evidence="11">
    <location>
        <position position="1"/>
    </location>
</feature>
<keyword evidence="8" id="KW-1015">Disulfide bond</keyword>
<reference evidence="11 12" key="1">
    <citation type="submission" date="2019-09" db="EMBL/GenBank/DDBJ databases">
        <title>Bird 10,000 Genomes (B10K) Project - Family phase.</title>
        <authorList>
            <person name="Zhang G."/>
        </authorList>
    </citation>
    <scope>NUCLEOTIDE SEQUENCE [LARGE SCALE GENOMIC DNA]</scope>
    <source>
        <strain evidence="11">B10K-CU-031-03</strain>
        <tissue evidence="11">Muscle</tissue>
    </source>
</reference>
<dbReference type="GO" id="GO:0005886">
    <property type="term" value="C:plasma membrane"/>
    <property type="evidence" value="ECO:0007669"/>
    <property type="project" value="TreeGrafter"/>
</dbReference>
<keyword evidence="9" id="KW-0325">Glycoprotein</keyword>
<evidence type="ECO:0000256" key="4">
    <source>
        <dbReference type="ARBA" id="ARBA00022737"/>
    </source>
</evidence>
<keyword evidence="2" id="KW-0812">Transmembrane</keyword>
<evidence type="ECO:0000256" key="1">
    <source>
        <dbReference type="ARBA" id="ARBA00004479"/>
    </source>
</evidence>
<gene>
    <name evidence="11" type="primary">Icam2</name>
    <name evidence="11" type="ORF">COCCOC_R15346</name>
</gene>
<dbReference type="PRINTS" id="PR01472">
    <property type="entry name" value="ICAMVCAM1"/>
</dbReference>
<dbReference type="GO" id="GO:0005178">
    <property type="term" value="F:integrin binding"/>
    <property type="evidence" value="ECO:0007669"/>
    <property type="project" value="InterPro"/>
</dbReference>
<dbReference type="SUPFAM" id="SSF48726">
    <property type="entry name" value="Immunoglobulin"/>
    <property type="match status" value="1"/>
</dbReference>
<dbReference type="EMBL" id="VWPP01001590">
    <property type="protein sequence ID" value="NXE85596.1"/>
    <property type="molecule type" value="Genomic_DNA"/>
</dbReference>
<evidence type="ECO:0000256" key="7">
    <source>
        <dbReference type="ARBA" id="ARBA00023136"/>
    </source>
</evidence>
<dbReference type="PANTHER" id="PTHR13771">
    <property type="entry name" value="INTERCELLULAR ADHESION MOLECULE"/>
    <property type="match status" value="1"/>
</dbReference>
<dbReference type="Gene3D" id="2.60.40.10">
    <property type="entry name" value="Immunoglobulins"/>
    <property type="match status" value="1"/>
</dbReference>
<dbReference type="InterPro" id="IPR003987">
    <property type="entry name" value="ICAM_VCAM_N"/>
</dbReference>
<evidence type="ECO:0000256" key="3">
    <source>
        <dbReference type="ARBA" id="ARBA00022729"/>
    </source>
</evidence>
<dbReference type="InterPro" id="IPR036179">
    <property type="entry name" value="Ig-like_dom_sf"/>
</dbReference>
<dbReference type="Proteomes" id="UP000525205">
    <property type="component" value="Unassembled WGS sequence"/>
</dbReference>
<keyword evidence="4" id="KW-0677">Repeat</keyword>
<proteinExistence type="predicted"/>
<evidence type="ECO:0000256" key="5">
    <source>
        <dbReference type="ARBA" id="ARBA00022889"/>
    </source>
</evidence>
<evidence type="ECO:0000256" key="10">
    <source>
        <dbReference type="ARBA" id="ARBA00023319"/>
    </source>
</evidence>
<evidence type="ECO:0000256" key="9">
    <source>
        <dbReference type="ARBA" id="ARBA00023180"/>
    </source>
</evidence>
<evidence type="ECO:0000313" key="12">
    <source>
        <dbReference type="Proteomes" id="UP000525205"/>
    </source>
</evidence>
<evidence type="ECO:0000256" key="8">
    <source>
        <dbReference type="ARBA" id="ARBA00023157"/>
    </source>
</evidence>
<dbReference type="GO" id="GO:0098609">
    <property type="term" value="P:cell-cell adhesion"/>
    <property type="evidence" value="ECO:0007669"/>
    <property type="project" value="InterPro"/>
</dbReference>
<keyword evidence="7" id="KW-0472">Membrane</keyword>
<evidence type="ECO:0000256" key="6">
    <source>
        <dbReference type="ARBA" id="ARBA00022989"/>
    </source>
</evidence>
<dbReference type="AlphaFoldDB" id="A0A7K8Q3R5"/>
<keyword evidence="5" id="KW-0130">Cell adhesion</keyword>
<evidence type="ECO:0000313" key="11">
    <source>
        <dbReference type="EMBL" id="NXE85596.1"/>
    </source>
</evidence>
<keyword evidence="10" id="KW-0393">Immunoglobulin domain</keyword>
<protein>
    <submittedName>
        <fullName evidence="11">ICAM2 protein</fullName>
    </submittedName>
</protein>
<accession>A0A7K8Q3R5</accession>
<comment type="subcellular location">
    <subcellularLocation>
        <location evidence="1">Membrane</location>
        <topology evidence="1">Single-pass type I membrane protein</topology>
    </subcellularLocation>
</comment>
<keyword evidence="3" id="KW-0732">Signal</keyword>
<name>A0A7K8Q3R5_COCCO</name>
<sequence>LLNVTEWNSSIFCYYVCSRERKVVTTKLIAYRSPEPVVLEPVPQLAVGESHELACRVTRVAPIQNLTVILWRGSEKLHTETFEQYRVDEPMPVRVTHRLTAQHRDGG</sequence>